<proteinExistence type="predicted"/>
<gene>
    <name evidence="2" type="primary">Necator_chrIV.g16861</name>
    <name evidence="2" type="ORF">RB195_003563</name>
</gene>
<name>A0ABR1DRX4_NECAM</name>
<sequence length="130" mass="14249">MRILLLFGFLTTVYSLKCTDMMIGIANGTSFNFKNTLRCPDTTKWCMSINGSFYSPLYSLDGRLGNCETNGFIGAIVNAAKPIDISCKAVGCTNFPLVNVTRCCCNTDNCNSAFSLSTFFSTVLLLIIYL</sequence>
<keyword evidence="1" id="KW-0732">Signal</keyword>
<dbReference type="Proteomes" id="UP001303046">
    <property type="component" value="Unassembled WGS sequence"/>
</dbReference>
<evidence type="ECO:0000313" key="3">
    <source>
        <dbReference type="Proteomes" id="UP001303046"/>
    </source>
</evidence>
<keyword evidence="3" id="KW-1185">Reference proteome</keyword>
<comment type="caution">
    <text evidence="2">The sequence shown here is derived from an EMBL/GenBank/DDBJ whole genome shotgun (WGS) entry which is preliminary data.</text>
</comment>
<accession>A0ABR1DRX4</accession>
<organism evidence="2 3">
    <name type="scientific">Necator americanus</name>
    <name type="common">Human hookworm</name>
    <dbReference type="NCBI Taxonomy" id="51031"/>
    <lineage>
        <taxon>Eukaryota</taxon>
        <taxon>Metazoa</taxon>
        <taxon>Ecdysozoa</taxon>
        <taxon>Nematoda</taxon>
        <taxon>Chromadorea</taxon>
        <taxon>Rhabditida</taxon>
        <taxon>Rhabditina</taxon>
        <taxon>Rhabditomorpha</taxon>
        <taxon>Strongyloidea</taxon>
        <taxon>Ancylostomatidae</taxon>
        <taxon>Bunostominae</taxon>
        <taxon>Necator</taxon>
    </lineage>
</organism>
<evidence type="ECO:0000256" key="1">
    <source>
        <dbReference type="SAM" id="SignalP"/>
    </source>
</evidence>
<evidence type="ECO:0000313" key="2">
    <source>
        <dbReference type="EMBL" id="KAK6752216.1"/>
    </source>
</evidence>
<evidence type="ECO:0008006" key="4">
    <source>
        <dbReference type="Google" id="ProtNLM"/>
    </source>
</evidence>
<feature type="signal peptide" evidence="1">
    <location>
        <begin position="1"/>
        <end position="15"/>
    </location>
</feature>
<dbReference type="EMBL" id="JAVFWL010000004">
    <property type="protein sequence ID" value="KAK6752216.1"/>
    <property type="molecule type" value="Genomic_DNA"/>
</dbReference>
<reference evidence="2 3" key="1">
    <citation type="submission" date="2023-08" db="EMBL/GenBank/DDBJ databases">
        <title>A Necator americanus chromosomal reference genome.</title>
        <authorList>
            <person name="Ilik V."/>
            <person name="Petrzelkova K.J."/>
            <person name="Pardy F."/>
            <person name="Fuh T."/>
            <person name="Niatou-Singa F.S."/>
            <person name="Gouil Q."/>
            <person name="Baker L."/>
            <person name="Ritchie M.E."/>
            <person name="Jex A.R."/>
            <person name="Gazzola D."/>
            <person name="Li H."/>
            <person name="Toshio Fujiwara R."/>
            <person name="Zhan B."/>
            <person name="Aroian R.V."/>
            <person name="Pafco B."/>
            <person name="Schwarz E.M."/>
        </authorList>
    </citation>
    <scope>NUCLEOTIDE SEQUENCE [LARGE SCALE GENOMIC DNA]</scope>
    <source>
        <strain evidence="2 3">Aroian</strain>
        <tissue evidence="2">Whole animal</tissue>
    </source>
</reference>
<protein>
    <recommendedName>
        <fullName evidence="4">ET module</fullName>
    </recommendedName>
</protein>
<feature type="chain" id="PRO_5046772805" description="ET module" evidence="1">
    <location>
        <begin position="16"/>
        <end position="130"/>
    </location>
</feature>